<sequence length="134" mass="14111">MTRRLAFVATAAAMIVSISSPAMAFQHDRVQNPLVHWAIDIAILAIVVAPIWTALLWGKGRSKWLLAGLIAFVQLPVAVLGFSPSASALFAGSGLFLGLAVTTAAIVYTRSVTRQERARAAEAAAQEELPGEAA</sequence>
<reference evidence="3" key="1">
    <citation type="submission" date="2022-12" db="EMBL/GenBank/DDBJ databases">
        <title>Gycomyces niveus sp.nov.,a novel actinomycete isolated from soil in Shouguan.</title>
        <authorList>
            <person name="Yang X."/>
        </authorList>
    </citation>
    <scope>NUCLEOTIDE SEQUENCE</scope>
    <source>
        <strain evidence="3">NEAU-A15</strain>
    </source>
</reference>
<dbReference type="Proteomes" id="UP001146067">
    <property type="component" value="Unassembled WGS sequence"/>
</dbReference>
<evidence type="ECO:0000313" key="3">
    <source>
        <dbReference type="EMBL" id="MDA1358063.1"/>
    </source>
</evidence>
<keyword evidence="1" id="KW-0812">Transmembrane</keyword>
<accession>A0A9X3SR32</accession>
<gene>
    <name evidence="3" type="ORF">O1R50_00395</name>
</gene>
<feature type="transmembrane region" description="Helical" evidence="1">
    <location>
        <begin position="64"/>
        <end position="82"/>
    </location>
</feature>
<keyword evidence="1" id="KW-0472">Membrane</keyword>
<evidence type="ECO:0000256" key="1">
    <source>
        <dbReference type="SAM" id="Phobius"/>
    </source>
</evidence>
<keyword evidence="4" id="KW-1185">Reference proteome</keyword>
<dbReference type="AlphaFoldDB" id="A0A9X3SR32"/>
<dbReference type="RefSeq" id="WP_270107841.1">
    <property type="nucleotide sequence ID" value="NZ_JAPZVP010000001.1"/>
</dbReference>
<evidence type="ECO:0000256" key="2">
    <source>
        <dbReference type="SAM" id="SignalP"/>
    </source>
</evidence>
<organism evidence="3 4">
    <name type="scientific">Glycomyces luteolus</name>
    <dbReference type="NCBI Taxonomy" id="2670330"/>
    <lineage>
        <taxon>Bacteria</taxon>
        <taxon>Bacillati</taxon>
        <taxon>Actinomycetota</taxon>
        <taxon>Actinomycetes</taxon>
        <taxon>Glycomycetales</taxon>
        <taxon>Glycomycetaceae</taxon>
        <taxon>Glycomyces</taxon>
    </lineage>
</organism>
<proteinExistence type="predicted"/>
<feature type="transmembrane region" description="Helical" evidence="1">
    <location>
        <begin position="34"/>
        <end position="57"/>
    </location>
</feature>
<protein>
    <submittedName>
        <fullName evidence="3">Uncharacterized protein</fullName>
    </submittedName>
</protein>
<feature type="signal peptide" evidence="2">
    <location>
        <begin position="1"/>
        <end position="24"/>
    </location>
</feature>
<keyword evidence="1" id="KW-1133">Transmembrane helix</keyword>
<feature type="transmembrane region" description="Helical" evidence="1">
    <location>
        <begin position="88"/>
        <end position="109"/>
    </location>
</feature>
<keyword evidence="2" id="KW-0732">Signal</keyword>
<name>A0A9X3SR32_9ACTN</name>
<dbReference type="EMBL" id="JAPZVP010000001">
    <property type="protein sequence ID" value="MDA1358063.1"/>
    <property type="molecule type" value="Genomic_DNA"/>
</dbReference>
<evidence type="ECO:0000313" key="4">
    <source>
        <dbReference type="Proteomes" id="UP001146067"/>
    </source>
</evidence>
<feature type="chain" id="PRO_5040969029" evidence="2">
    <location>
        <begin position="25"/>
        <end position="134"/>
    </location>
</feature>
<comment type="caution">
    <text evidence="3">The sequence shown here is derived from an EMBL/GenBank/DDBJ whole genome shotgun (WGS) entry which is preliminary data.</text>
</comment>